<evidence type="ECO:0000313" key="2">
    <source>
        <dbReference type="EMBL" id="MEI4550215.1"/>
    </source>
</evidence>
<sequence>MLKKIALIAVVTLSLAACKTIPVTDYNQQVNASNMTKESVEKAILSGCQQRQWACKVESDGVIAGLLNWRGTQVKVGIHYDAKTYTIKYRDSLNLKYDGDSIHKKYGKWVNNLIRTIDSQLFTM</sequence>
<organism evidence="2 3">
    <name type="scientific">Pseudoalteromonas spongiae</name>
    <dbReference type="NCBI Taxonomy" id="298657"/>
    <lineage>
        <taxon>Bacteria</taxon>
        <taxon>Pseudomonadati</taxon>
        <taxon>Pseudomonadota</taxon>
        <taxon>Gammaproteobacteria</taxon>
        <taxon>Alteromonadales</taxon>
        <taxon>Pseudoalteromonadaceae</taxon>
        <taxon>Pseudoalteromonas</taxon>
    </lineage>
</organism>
<accession>A0ABU8ETD6</accession>
<feature type="signal peptide" evidence="1">
    <location>
        <begin position="1"/>
        <end position="19"/>
    </location>
</feature>
<dbReference type="RefSeq" id="WP_010561862.1">
    <property type="nucleotide sequence ID" value="NZ_CP023398.1"/>
</dbReference>
<keyword evidence="1" id="KW-0732">Signal</keyword>
<dbReference type="PROSITE" id="PS51257">
    <property type="entry name" value="PROKAR_LIPOPROTEIN"/>
    <property type="match status" value="1"/>
</dbReference>
<name>A0ABU8ETD6_9GAMM</name>
<reference evidence="2 3" key="1">
    <citation type="submission" date="2023-12" db="EMBL/GenBank/DDBJ databases">
        <title>Friends and Foes: Symbiotic and Algicidal bacterial influence on Karenia brevis blooms.</title>
        <authorList>
            <person name="Fei C."/>
            <person name="Mohamed A.R."/>
            <person name="Booker A."/>
            <person name="Arshad M."/>
            <person name="Klass S."/>
            <person name="Ahn S."/>
            <person name="Gilbert P.M."/>
            <person name="Heil C.A."/>
            <person name="Martinez J.M."/>
            <person name="Amin S.A."/>
        </authorList>
    </citation>
    <scope>NUCLEOTIDE SEQUENCE [LARGE SCALE GENOMIC DNA]</scope>
    <source>
        <strain evidence="2 3">CE15</strain>
    </source>
</reference>
<evidence type="ECO:0008006" key="4">
    <source>
        <dbReference type="Google" id="ProtNLM"/>
    </source>
</evidence>
<proteinExistence type="predicted"/>
<dbReference type="EMBL" id="JBAWKS010000001">
    <property type="protein sequence ID" value="MEI4550215.1"/>
    <property type="molecule type" value="Genomic_DNA"/>
</dbReference>
<dbReference type="Proteomes" id="UP001382455">
    <property type="component" value="Unassembled WGS sequence"/>
</dbReference>
<evidence type="ECO:0000313" key="3">
    <source>
        <dbReference type="Proteomes" id="UP001382455"/>
    </source>
</evidence>
<comment type="caution">
    <text evidence="2">The sequence shown here is derived from an EMBL/GenBank/DDBJ whole genome shotgun (WGS) entry which is preliminary data.</text>
</comment>
<feature type="chain" id="PRO_5047377694" description="Lipoprotein" evidence="1">
    <location>
        <begin position="20"/>
        <end position="124"/>
    </location>
</feature>
<gene>
    <name evidence="2" type="ORF">WAE96_11110</name>
</gene>
<protein>
    <recommendedName>
        <fullName evidence="4">Lipoprotein</fullName>
    </recommendedName>
</protein>
<keyword evidence="3" id="KW-1185">Reference proteome</keyword>
<evidence type="ECO:0000256" key="1">
    <source>
        <dbReference type="SAM" id="SignalP"/>
    </source>
</evidence>